<feature type="domain" description="DSBA-like thioredoxin" evidence="1">
    <location>
        <begin position="6"/>
        <end position="207"/>
    </location>
</feature>
<name>A0ABV7WP61_9GAMM</name>
<protein>
    <submittedName>
        <fullName evidence="2">DsbA family oxidoreductase</fullName>
    </submittedName>
</protein>
<dbReference type="EMBL" id="JBHRYN010000007">
    <property type="protein sequence ID" value="MFC3701016.1"/>
    <property type="molecule type" value="Genomic_DNA"/>
</dbReference>
<evidence type="ECO:0000313" key="3">
    <source>
        <dbReference type="Proteomes" id="UP001595710"/>
    </source>
</evidence>
<dbReference type="Pfam" id="PF01323">
    <property type="entry name" value="DSBA"/>
    <property type="match status" value="1"/>
</dbReference>
<gene>
    <name evidence="2" type="ORF">ACFOND_05115</name>
</gene>
<dbReference type="InterPro" id="IPR036249">
    <property type="entry name" value="Thioredoxin-like_sf"/>
</dbReference>
<proteinExistence type="predicted"/>
<keyword evidence="3" id="KW-1185">Reference proteome</keyword>
<dbReference type="Gene3D" id="3.40.30.10">
    <property type="entry name" value="Glutaredoxin"/>
    <property type="match status" value="1"/>
</dbReference>
<comment type="caution">
    <text evidence="2">The sequence shown here is derived from an EMBL/GenBank/DDBJ whole genome shotgun (WGS) entry which is preliminary data.</text>
</comment>
<dbReference type="InterPro" id="IPR001853">
    <property type="entry name" value="DSBA-like_thioredoxin_dom"/>
</dbReference>
<dbReference type="SUPFAM" id="SSF52833">
    <property type="entry name" value="Thioredoxin-like"/>
    <property type="match status" value="1"/>
</dbReference>
<dbReference type="Proteomes" id="UP001595710">
    <property type="component" value="Unassembled WGS sequence"/>
</dbReference>
<dbReference type="RefSeq" id="WP_290280292.1">
    <property type="nucleotide sequence ID" value="NZ_JAUFQI010000001.1"/>
</dbReference>
<sequence length="214" mass="24260">MKNLKIDIVSDVMCPWCVVGYNNLDAALNELNDSIQANIEWHAFELNPAMPKEGQDLREHLMEKYGITEAQSDQNRQNIIDRGKESGFEFNFSEKMRMINSFDCHRLLTWAKRFDKQTPLKLALFDAHFTTNLDLSDPVQLLTVVESVGLDKDAAENVLNSDEFAQDVREEQNKMQQLGITSVPTFIVNDKYAISGGQPVAAFKQALTQISAEM</sequence>
<accession>A0ABV7WP61</accession>
<evidence type="ECO:0000313" key="2">
    <source>
        <dbReference type="EMBL" id="MFC3701016.1"/>
    </source>
</evidence>
<evidence type="ECO:0000259" key="1">
    <source>
        <dbReference type="Pfam" id="PF01323"/>
    </source>
</evidence>
<organism evidence="2 3">
    <name type="scientific">Reinekea marina</name>
    <dbReference type="NCBI Taxonomy" id="1310421"/>
    <lineage>
        <taxon>Bacteria</taxon>
        <taxon>Pseudomonadati</taxon>
        <taxon>Pseudomonadota</taxon>
        <taxon>Gammaproteobacteria</taxon>
        <taxon>Oceanospirillales</taxon>
        <taxon>Saccharospirillaceae</taxon>
        <taxon>Reinekea</taxon>
    </lineage>
</organism>
<dbReference type="CDD" id="cd03024">
    <property type="entry name" value="DsbA_FrnE"/>
    <property type="match status" value="1"/>
</dbReference>
<dbReference type="PANTHER" id="PTHR13887:SF41">
    <property type="entry name" value="THIOREDOXIN SUPERFAMILY PROTEIN"/>
    <property type="match status" value="1"/>
</dbReference>
<reference evidence="3" key="1">
    <citation type="journal article" date="2019" name="Int. J. Syst. Evol. Microbiol.">
        <title>The Global Catalogue of Microorganisms (GCM) 10K type strain sequencing project: providing services to taxonomists for standard genome sequencing and annotation.</title>
        <authorList>
            <consortium name="The Broad Institute Genomics Platform"/>
            <consortium name="The Broad Institute Genome Sequencing Center for Infectious Disease"/>
            <person name="Wu L."/>
            <person name="Ma J."/>
        </authorList>
    </citation>
    <scope>NUCLEOTIDE SEQUENCE [LARGE SCALE GENOMIC DNA]</scope>
    <source>
        <strain evidence="3">CECT 8288</strain>
    </source>
</reference>
<dbReference type="PANTHER" id="PTHR13887">
    <property type="entry name" value="GLUTATHIONE S-TRANSFERASE KAPPA"/>
    <property type="match status" value="1"/>
</dbReference>